<organism evidence="1 2">
    <name type="scientific">Lentinula guzmanii</name>
    <dbReference type="NCBI Taxonomy" id="2804957"/>
    <lineage>
        <taxon>Eukaryota</taxon>
        <taxon>Fungi</taxon>
        <taxon>Dikarya</taxon>
        <taxon>Basidiomycota</taxon>
        <taxon>Agaricomycotina</taxon>
        <taxon>Agaricomycetes</taxon>
        <taxon>Agaricomycetidae</taxon>
        <taxon>Agaricales</taxon>
        <taxon>Marasmiineae</taxon>
        <taxon>Omphalotaceae</taxon>
        <taxon>Lentinula</taxon>
    </lineage>
</organism>
<proteinExistence type="predicted"/>
<protein>
    <submittedName>
        <fullName evidence="1">Uncharacterized protein</fullName>
    </submittedName>
</protein>
<keyword evidence="2" id="KW-1185">Reference proteome</keyword>
<gene>
    <name evidence="1" type="ORF">DFJ43DRAFT_95522</name>
</gene>
<sequence length="221" mass="24077">MTSISTSIQRLLGRKPSSQLIDDYLNELSSAGKPSALTPEIKSYSDVVYYNFHALGLSLLFKPTDGYKPRTGLLRSELMEDKLVLDSLDIYNIPASRSDSKGSQKKREEIAFATYPMSPVILNLTDPEGEEGKNIPHSLQISKESTGKDFVQGLGEPDRKGGGSGPSSGSIGIWCEWTKHGILVEFGGVEAIGPQAWERGKDAVWKVVTVFLPNIENSSAT</sequence>
<evidence type="ECO:0000313" key="1">
    <source>
        <dbReference type="EMBL" id="KAJ3734684.1"/>
    </source>
</evidence>
<accession>A0AA38MVN4</accession>
<dbReference type="Proteomes" id="UP001176059">
    <property type="component" value="Unassembled WGS sequence"/>
</dbReference>
<dbReference type="EMBL" id="JANVFO010000012">
    <property type="protein sequence ID" value="KAJ3734684.1"/>
    <property type="molecule type" value="Genomic_DNA"/>
</dbReference>
<reference evidence="1" key="2">
    <citation type="journal article" date="2023" name="Proc. Natl. Acad. Sci. U.S.A.">
        <title>A global phylogenomic analysis of the shiitake genus Lentinula.</title>
        <authorList>
            <person name="Sierra-Patev S."/>
            <person name="Min B."/>
            <person name="Naranjo-Ortiz M."/>
            <person name="Looney B."/>
            <person name="Konkel Z."/>
            <person name="Slot J.C."/>
            <person name="Sakamoto Y."/>
            <person name="Steenwyk J.L."/>
            <person name="Rokas A."/>
            <person name="Carro J."/>
            <person name="Camarero S."/>
            <person name="Ferreira P."/>
            <person name="Molpeceres G."/>
            <person name="Ruiz-Duenas F.J."/>
            <person name="Serrano A."/>
            <person name="Henrissat B."/>
            <person name="Drula E."/>
            <person name="Hughes K.W."/>
            <person name="Mata J.L."/>
            <person name="Ishikawa N.K."/>
            <person name="Vargas-Isla R."/>
            <person name="Ushijima S."/>
            <person name="Smith C.A."/>
            <person name="Donoghue J."/>
            <person name="Ahrendt S."/>
            <person name="Andreopoulos W."/>
            <person name="He G."/>
            <person name="LaButti K."/>
            <person name="Lipzen A."/>
            <person name="Ng V."/>
            <person name="Riley R."/>
            <person name="Sandor L."/>
            <person name="Barry K."/>
            <person name="Martinez A.T."/>
            <person name="Xiao Y."/>
            <person name="Gibbons J.G."/>
            <person name="Terashima K."/>
            <person name="Grigoriev I.V."/>
            <person name="Hibbett D."/>
        </authorList>
    </citation>
    <scope>NUCLEOTIDE SEQUENCE</scope>
    <source>
        <strain evidence="1">ET3784</strain>
    </source>
</reference>
<comment type="caution">
    <text evidence="1">The sequence shown here is derived from an EMBL/GenBank/DDBJ whole genome shotgun (WGS) entry which is preliminary data.</text>
</comment>
<evidence type="ECO:0000313" key="2">
    <source>
        <dbReference type="Proteomes" id="UP001176059"/>
    </source>
</evidence>
<dbReference type="AlphaFoldDB" id="A0AA38MVN4"/>
<reference evidence="1" key="1">
    <citation type="submission" date="2022-08" db="EMBL/GenBank/DDBJ databases">
        <authorList>
            <consortium name="DOE Joint Genome Institute"/>
            <person name="Min B."/>
            <person name="Sierra-Patev S."/>
            <person name="Naranjo-Ortiz M."/>
            <person name="Looney B."/>
            <person name="Konkel Z."/>
            <person name="Slot J.C."/>
            <person name="Sakamoto Y."/>
            <person name="Steenwyk J.L."/>
            <person name="Rokas A."/>
            <person name="Carro J."/>
            <person name="Camarero S."/>
            <person name="Ferreira P."/>
            <person name="Molpeceres G."/>
            <person name="Ruiz-duenas F.J."/>
            <person name="Serrano A."/>
            <person name="Henrissat B."/>
            <person name="Drula E."/>
            <person name="Hughes K.W."/>
            <person name="Mata J.L."/>
            <person name="Ishikawa N.K."/>
            <person name="Vargas-Isla R."/>
            <person name="Ushijima S."/>
            <person name="Smith C.A."/>
            <person name="Ahrendt S."/>
            <person name="Andreopoulos W."/>
            <person name="He G."/>
            <person name="LaButti K."/>
            <person name="Lipzen A."/>
            <person name="Ng V."/>
            <person name="Riley R."/>
            <person name="Sandor L."/>
            <person name="Barry K."/>
            <person name="Martinez A.T."/>
            <person name="Xiao Y."/>
            <person name="Gibbons J.G."/>
            <person name="Terashima K."/>
            <person name="Hibbett D.S."/>
            <person name="Grigoriev I.V."/>
        </authorList>
    </citation>
    <scope>NUCLEOTIDE SEQUENCE</scope>
    <source>
        <strain evidence="1">ET3784</strain>
    </source>
</reference>
<name>A0AA38MVN4_9AGAR</name>